<gene>
    <name evidence="1" type="ORF">H257_01306</name>
</gene>
<organism evidence="1">
    <name type="scientific">Aphanomyces astaci</name>
    <name type="common">Crayfish plague agent</name>
    <dbReference type="NCBI Taxonomy" id="112090"/>
    <lineage>
        <taxon>Eukaryota</taxon>
        <taxon>Sar</taxon>
        <taxon>Stramenopiles</taxon>
        <taxon>Oomycota</taxon>
        <taxon>Saprolegniomycetes</taxon>
        <taxon>Saprolegniales</taxon>
        <taxon>Verrucalvaceae</taxon>
        <taxon>Aphanomyces</taxon>
    </lineage>
</organism>
<sequence>MMMTSTGTQVHQIDVFKQHNIVVAMAGFRRGEMCMVVGEDVTRSNVPVTILLWYKQVVVVVPLHWFASTAQHENKDHQGQESDANADDHRRVSCCTQRVGGFGCSGGGVEVHL</sequence>
<name>W4H8K1_APHAT</name>
<proteinExistence type="predicted"/>
<reference evidence="1" key="1">
    <citation type="submission" date="2013-12" db="EMBL/GenBank/DDBJ databases">
        <title>The Genome Sequence of Aphanomyces astaci APO3.</title>
        <authorList>
            <consortium name="The Broad Institute Genomics Platform"/>
            <person name="Russ C."/>
            <person name="Tyler B."/>
            <person name="van West P."/>
            <person name="Dieguez-Uribeondo J."/>
            <person name="Young S.K."/>
            <person name="Zeng Q."/>
            <person name="Gargeya S."/>
            <person name="Fitzgerald M."/>
            <person name="Abouelleil A."/>
            <person name="Alvarado L."/>
            <person name="Chapman S.B."/>
            <person name="Gainer-Dewar J."/>
            <person name="Goldberg J."/>
            <person name="Griggs A."/>
            <person name="Gujja S."/>
            <person name="Hansen M."/>
            <person name="Howarth C."/>
            <person name="Imamovic A."/>
            <person name="Ireland A."/>
            <person name="Larimer J."/>
            <person name="McCowan C."/>
            <person name="Murphy C."/>
            <person name="Pearson M."/>
            <person name="Poon T.W."/>
            <person name="Priest M."/>
            <person name="Roberts A."/>
            <person name="Saif S."/>
            <person name="Shea T."/>
            <person name="Sykes S."/>
            <person name="Wortman J."/>
            <person name="Nusbaum C."/>
            <person name="Birren B."/>
        </authorList>
    </citation>
    <scope>NUCLEOTIDE SEQUENCE [LARGE SCALE GENOMIC DNA]</scope>
    <source>
        <strain evidence="1">APO3</strain>
    </source>
</reference>
<dbReference type="RefSeq" id="XP_009822754.1">
    <property type="nucleotide sequence ID" value="XM_009824452.1"/>
</dbReference>
<dbReference type="VEuPathDB" id="FungiDB:H257_01306"/>
<dbReference type="EMBL" id="KI913115">
    <property type="protein sequence ID" value="ETV87891.1"/>
    <property type="molecule type" value="Genomic_DNA"/>
</dbReference>
<evidence type="ECO:0000313" key="1">
    <source>
        <dbReference type="EMBL" id="ETV87891.1"/>
    </source>
</evidence>
<dbReference type="RefSeq" id="XP_009822755.1">
    <property type="nucleotide sequence ID" value="XM_009824453.1"/>
</dbReference>
<protein>
    <submittedName>
        <fullName evidence="1">Uncharacterized protein</fullName>
    </submittedName>
</protein>
<accession>W4H8K1</accession>
<dbReference type="AlphaFoldDB" id="W4H8K1"/>
<dbReference type="GeneID" id="20803302"/>
<dbReference type="EMBL" id="KI913115">
    <property type="protein sequence ID" value="ETV87892.1"/>
    <property type="molecule type" value="Genomic_DNA"/>
</dbReference>